<dbReference type="GO" id="GO:0016020">
    <property type="term" value="C:membrane"/>
    <property type="evidence" value="ECO:0007669"/>
    <property type="project" value="UniProtKB-SubCell"/>
</dbReference>
<proteinExistence type="predicted"/>
<dbReference type="PROSITE" id="PS50850">
    <property type="entry name" value="MFS"/>
    <property type="match status" value="1"/>
</dbReference>
<keyword evidence="5 6" id="KW-0472">Membrane</keyword>
<dbReference type="InterPro" id="IPR036259">
    <property type="entry name" value="MFS_trans_sf"/>
</dbReference>
<evidence type="ECO:0000256" key="3">
    <source>
        <dbReference type="ARBA" id="ARBA00022692"/>
    </source>
</evidence>
<keyword evidence="3 6" id="KW-0812">Transmembrane</keyword>
<feature type="transmembrane region" description="Helical" evidence="6">
    <location>
        <begin position="41"/>
        <end position="60"/>
    </location>
</feature>
<dbReference type="Proteomes" id="UP000672602">
    <property type="component" value="Unassembled WGS sequence"/>
</dbReference>
<comment type="caution">
    <text evidence="8">The sequence shown here is derived from an EMBL/GenBank/DDBJ whole genome shotgun (WGS) entry which is preliminary data.</text>
</comment>
<gene>
    <name evidence="8" type="ORF">KAJ83_14685</name>
</gene>
<evidence type="ECO:0000313" key="9">
    <source>
        <dbReference type="Proteomes" id="UP000672602"/>
    </source>
</evidence>
<evidence type="ECO:0000256" key="5">
    <source>
        <dbReference type="ARBA" id="ARBA00023136"/>
    </source>
</evidence>
<keyword evidence="4 6" id="KW-1133">Transmembrane helix</keyword>
<evidence type="ECO:0000259" key="7">
    <source>
        <dbReference type="PROSITE" id="PS50850"/>
    </source>
</evidence>
<accession>A0A8J7S7I6</accession>
<dbReference type="InterPro" id="IPR020846">
    <property type="entry name" value="MFS_dom"/>
</dbReference>
<feature type="transmembrane region" description="Helical" evidence="6">
    <location>
        <begin position="7"/>
        <end position="29"/>
    </location>
</feature>
<dbReference type="InterPro" id="IPR011701">
    <property type="entry name" value="MFS"/>
</dbReference>
<evidence type="ECO:0000256" key="1">
    <source>
        <dbReference type="ARBA" id="ARBA00004141"/>
    </source>
</evidence>
<sequence length="395" mass="40943">MESIRPLIPLAVATCLAIVALGIVMPVLPFYVTDLGGGKDLAPLIFSTFSAAALVAAPFWGRLSDRIGRRPVLLVAIAATVIAYLWLAAAHEIWELFASRAFAGATAGWMAASQAYVADVTAEEDRAKGMGLLGAAFGIGFTIGPGIGGVSVGQGDAASGYVLPALLAAGFAAASLLVTFVFVKEPDRLRESAGARMNPAVLREPMVARLLLLYFLVALVFTALEGVFAVWGAAQFDLDARDVSYYLVFAGVITVIIQGGLVGRLSKRFGEARIALAAGVVLLAASLVLILVTSPLQIYLPMALLAIGMGLNNPACQSLLSRFAPKHLKGSVLGSAQSAQSLARIMGPAWAAWAFGALGPETPFMIGAVVMLAAIAVAVTVVRRVPAPMPLRSAG</sequence>
<dbReference type="PANTHER" id="PTHR23504">
    <property type="entry name" value="MAJOR FACILITATOR SUPERFAMILY DOMAIN-CONTAINING PROTEIN 10"/>
    <property type="match status" value="1"/>
</dbReference>
<dbReference type="EMBL" id="JAGMWN010000007">
    <property type="protein sequence ID" value="MBP5858264.1"/>
    <property type="molecule type" value="Genomic_DNA"/>
</dbReference>
<feature type="transmembrane region" description="Helical" evidence="6">
    <location>
        <begin position="97"/>
        <end position="118"/>
    </location>
</feature>
<dbReference type="GO" id="GO:0022857">
    <property type="term" value="F:transmembrane transporter activity"/>
    <property type="evidence" value="ECO:0007669"/>
    <property type="project" value="InterPro"/>
</dbReference>
<keyword evidence="2" id="KW-0813">Transport</keyword>
<keyword evidence="9" id="KW-1185">Reference proteome</keyword>
<dbReference type="AlphaFoldDB" id="A0A8J7S7I6"/>
<feature type="transmembrane region" description="Helical" evidence="6">
    <location>
        <begin position="72"/>
        <end position="91"/>
    </location>
</feature>
<evidence type="ECO:0000256" key="2">
    <source>
        <dbReference type="ARBA" id="ARBA00022448"/>
    </source>
</evidence>
<name>A0A8J7S7I6_9PROT</name>
<feature type="transmembrane region" description="Helical" evidence="6">
    <location>
        <begin position="161"/>
        <end position="183"/>
    </location>
</feature>
<feature type="domain" description="Major facilitator superfamily (MFS) profile" evidence="7">
    <location>
        <begin position="6"/>
        <end position="386"/>
    </location>
</feature>
<dbReference type="SUPFAM" id="SSF103473">
    <property type="entry name" value="MFS general substrate transporter"/>
    <property type="match status" value="1"/>
</dbReference>
<evidence type="ECO:0000256" key="4">
    <source>
        <dbReference type="ARBA" id="ARBA00022989"/>
    </source>
</evidence>
<comment type="subcellular location">
    <subcellularLocation>
        <location evidence="1">Membrane</location>
        <topology evidence="1">Multi-pass membrane protein</topology>
    </subcellularLocation>
</comment>
<dbReference type="PANTHER" id="PTHR23504:SF15">
    <property type="entry name" value="MAJOR FACILITATOR SUPERFAMILY (MFS) PROFILE DOMAIN-CONTAINING PROTEIN"/>
    <property type="match status" value="1"/>
</dbReference>
<dbReference type="Pfam" id="PF07690">
    <property type="entry name" value="MFS_1"/>
    <property type="match status" value="1"/>
</dbReference>
<protein>
    <submittedName>
        <fullName evidence="8">MFS transporter</fullName>
    </submittedName>
</protein>
<dbReference type="PRINTS" id="PR01035">
    <property type="entry name" value="TCRTETA"/>
</dbReference>
<dbReference type="InterPro" id="IPR001958">
    <property type="entry name" value="Tet-R_TetA/multi-R_MdtG-like"/>
</dbReference>
<reference evidence="8" key="1">
    <citation type="submission" date="2021-04" db="EMBL/GenBank/DDBJ databases">
        <authorList>
            <person name="Zhang D.-C."/>
        </authorList>
    </citation>
    <scope>NUCLEOTIDE SEQUENCE</scope>
    <source>
        <strain evidence="8">CGMCC 1.15697</strain>
    </source>
</reference>
<feature type="transmembrane region" description="Helical" evidence="6">
    <location>
        <begin position="130"/>
        <end position="149"/>
    </location>
</feature>
<dbReference type="CDD" id="cd17330">
    <property type="entry name" value="MFS_SLC46_TetA_like"/>
    <property type="match status" value="1"/>
</dbReference>
<feature type="transmembrane region" description="Helical" evidence="6">
    <location>
        <begin position="364"/>
        <end position="382"/>
    </location>
</feature>
<evidence type="ECO:0000256" key="6">
    <source>
        <dbReference type="SAM" id="Phobius"/>
    </source>
</evidence>
<organism evidence="8 9">
    <name type="scientific">Marivibrio halodurans</name>
    <dbReference type="NCBI Taxonomy" id="2039722"/>
    <lineage>
        <taxon>Bacteria</taxon>
        <taxon>Pseudomonadati</taxon>
        <taxon>Pseudomonadota</taxon>
        <taxon>Alphaproteobacteria</taxon>
        <taxon>Rhodospirillales</taxon>
        <taxon>Rhodospirillaceae</taxon>
        <taxon>Marivibrio</taxon>
    </lineage>
</organism>
<feature type="transmembrane region" description="Helical" evidence="6">
    <location>
        <begin position="243"/>
        <end position="262"/>
    </location>
</feature>
<dbReference type="Gene3D" id="1.20.1250.20">
    <property type="entry name" value="MFS general substrate transporter like domains"/>
    <property type="match status" value="1"/>
</dbReference>
<feature type="transmembrane region" description="Helical" evidence="6">
    <location>
        <begin position="274"/>
        <end position="292"/>
    </location>
</feature>
<evidence type="ECO:0000313" key="8">
    <source>
        <dbReference type="EMBL" id="MBP5858264.1"/>
    </source>
</evidence>
<feature type="transmembrane region" description="Helical" evidence="6">
    <location>
        <begin position="211"/>
        <end position="231"/>
    </location>
</feature>